<organism evidence="5 6">
    <name type="scientific">Streptosporangium album</name>
    <dbReference type="NCBI Taxonomy" id="47479"/>
    <lineage>
        <taxon>Bacteria</taxon>
        <taxon>Bacillati</taxon>
        <taxon>Actinomycetota</taxon>
        <taxon>Actinomycetes</taxon>
        <taxon>Streptosporangiales</taxon>
        <taxon>Streptosporangiaceae</taxon>
        <taxon>Streptosporangium</taxon>
    </lineage>
</organism>
<dbReference type="AlphaFoldDB" id="A0A7W7W8C1"/>
<dbReference type="PANTHER" id="PTHR33204:SF39">
    <property type="entry name" value="TRANSCRIPTIONAL REGULATORY PROTEIN"/>
    <property type="match status" value="1"/>
</dbReference>
<reference evidence="5 6" key="1">
    <citation type="submission" date="2020-08" db="EMBL/GenBank/DDBJ databases">
        <title>Sequencing the genomes of 1000 actinobacteria strains.</title>
        <authorList>
            <person name="Klenk H.-P."/>
        </authorList>
    </citation>
    <scope>NUCLEOTIDE SEQUENCE [LARGE SCALE GENOMIC DNA]</scope>
    <source>
        <strain evidence="5 6">DSM 43023</strain>
    </source>
</reference>
<evidence type="ECO:0000256" key="1">
    <source>
        <dbReference type="ARBA" id="ARBA00023015"/>
    </source>
</evidence>
<evidence type="ECO:0000313" key="5">
    <source>
        <dbReference type="EMBL" id="MBB4936825.1"/>
    </source>
</evidence>
<keyword evidence="6" id="KW-1185">Reference proteome</keyword>
<dbReference type="InterPro" id="IPR002577">
    <property type="entry name" value="HTH_HxlR"/>
</dbReference>
<evidence type="ECO:0000259" key="4">
    <source>
        <dbReference type="PROSITE" id="PS51118"/>
    </source>
</evidence>
<name>A0A7W7W8C1_9ACTN</name>
<keyword evidence="3" id="KW-0804">Transcription</keyword>
<dbReference type="PANTHER" id="PTHR33204">
    <property type="entry name" value="TRANSCRIPTIONAL REGULATOR, MARR FAMILY"/>
    <property type="match status" value="1"/>
</dbReference>
<evidence type="ECO:0000256" key="2">
    <source>
        <dbReference type="ARBA" id="ARBA00023125"/>
    </source>
</evidence>
<proteinExistence type="predicted"/>
<feature type="domain" description="HTH hxlR-type" evidence="4">
    <location>
        <begin position="21"/>
        <end position="119"/>
    </location>
</feature>
<protein>
    <submittedName>
        <fullName evidence="5">DNA-binding HxlR family transcriptional regulator</fullName>
    </submittedName>
</protein>
<dbReference type="InterPro" id="IPR036388">
    <property type="entry name" value="WH-like_DNA-bd_sf"/>
</dbReference>
<dbReference type="InterPro" id="IPR036390">
    <property type="entry name" value="WH_DNA-bd_sf"/>
</dbReference>
<dbReference type="PROSITE" id="PS51118">
    <property type="entry name" value="HTH_HXLR"/>
    <property type="match status" value="1"/>
</dbReference>
<keyword evidence="2 5" id="KW-0238">DNA-binding</keyword>
<keyword evidence="1" id="KW-0805">Transcription regulation</keyword>
<comment type="caution">
    <text evidence="5">The sequence shown here is derived from an EMBL/GenBank/DDBJ whole genome shotgun (WGS) entry which is preliminary data.</text>
</comment>
<accession>A0A7W7W8C1</accession>
<dbReference type="Gene3D" id="1.10.10.10">
    <property type="entry name" value="Winged helix-like DNA-binding domain superfamily/Winged helix DNA-binding domain"/>
    <property type="match status" value="1"/>
</dbReference>
<dbReference type="GO" id="GO:0003677">
    <property type="term" value="F:DNA binding"/>
    <property type="evidence" value="ECO:0007669"/>
    <property type="project" value="UniProtKB-KW"/>
</dbReference>
<sequence length="130" mass="14480">MVQRNTDVSAQVHDSHDSAACTVLEVLDRVSGKWTIGILLATAHGPVRFTELERTVQGISRRMLTLTLRNLERDGLLVRTVYPTVPPKVEYTATEVALELYASLASLTSWAERHRATIAAARDAYDRSME</sequence>
<gene>
    <name evidence="5" type="ORF">FHR32_001130</name>
</gene>
<evidence type="ECO:0000313" key="6">
    <source>
        <dbReference type="Proteomes" id="UP000534286"/>
    </source>
</evidence>
<evidence type="ECO:0000256" key="3">
    <source>
        <dbReference type="ARBA" id="ARBA00023163"/>
    </source>
</evidence>
<dbReference type="RefSeq" id="WP_184753305.1">
    <property type="nucleotide sequence ID" value="NZ_BAABEK010000069.1"/>
</dbReference>
<dbReference type="Proteomes" id="UP000534286">
    <property type="component" value="Unassembled WGS sequence"/>
</dbReference>
<dbReference type="SUPFAM" id="SSF46785">
    <property type="entry name" value="Winged helix' DNA-binding domain"/>
    <property type="match status" value="1"/>
</dbReference>
<dbReference type="Pfam" id="PF01638">
    <property type="entry name" value="HxlR"/>
    <property type="match status" value="1"/>
</dbReference>
<dbReference type="EMBL" id="JACHJU010000001">
    <property type="protein sequence ID" value="MBB4936825.1"/>
    <property type="molecule type" value="Genomic_DNA"/>
</dbReference>